<dbReference type="Pfam" id="PF13185">
    <property type="entry name" value="GAF_2"/>
    <property type="match status" value="1"/>
</dbReference>
<gene>
    <name evidence="2" type="ORF">CfE428DRAFT_4106</name>
</gene>
<dbReference type="EMBL" id="ABVL01000013">
    <property type="protein sequence ID" value="EDY18322.1"/>
    <property type="molecule type" value="Genomic_DNA"/>
</dbReference>
<dbReference type="InterPro" id="IPR003018">
    <property type="entry name" value="GAF"/>
</dbReference>
<keyword evidence="3" id="KW-1185">Reference proteome</keyword>
<dbReference type="Gene3D" id="3.30.450.40">
    <property type="match status" value="1"/>
</dbReference>
<dbReference type="AlphaFoldDB" id="B4D5B7"/>
<dbReference type="eggNOG" id="ENOG50343VW">
    <property type="taxonomic scope" value="Bacteria"/>
</dbReference>
<evidence type="ECO:0000313" key="2">
    <source>
        <dbReference type="EMBL" id="EDY18322.1"/>
    </source>
</evidence>
<dbReference type="InParanoid" id="B4D5B7"/>
<proteinExistence type="predicted"/>
<dbReference type="SMART" id="SM00065">
    <property type="entry name" value="GAF"/>
    <property type="match status" value="1"/>
</dbReference>
<dbReference type="STRING" id="497964.CfE428DRAFT_4106"/>
<dbReference type="InterPro" id="IPR029016">
    <property type="entry name" value="GAF-like_dom_sf"/>
</dbReference>
<sequence length="201" mass="22284">MGERLMVLNDDRLGHLRSIVRTRLRELAARAGTGAFDEFFDSTMRALVECCFQSIGADEGTVWLLDEGRNYLIPRFNTGPNAASFVGRFRQSVRAGMISMIVSTELPLCENEVRRNQQQDKSLDQKLGLQTCAMLATPLYFAGELRGVISAVQLRAPSSDEPEPPGFSQQHLETLQLSANVLGRLIEQQLQSLAIGLEDVT</sequence>
<feature type="domain" description="GAF" evidence="1">
    <location>
        <begin position="35"/>
        <end position="196"/>
    </location>
</feature>
<evidence type="ECO:0000259" key="1">
    <source>
        <dbReference type="SMART" id="SM00065"/>
    </source>
</evidence>
<name>B4D5B7_9BACT</name>
<evidence type="ECO:0000313" key="3">
    <source>
        <dbReference type="Proteomes" id="UP000005824"/>
    </source>
</evidence>
<dbReference type="RefSeq" id="WP_006981430.1">
    <property type="nucleotide sequence ID" value="NZ_ABVL01000013.1"/>
</dbReference>
<dbReference type="SUPFAM" id="SSF55781">
    <property type="entry name" value="GAF domain-like"/>
    <property type="match status" value="1"/>
</dbReference>
<accession>B4D5B7</accession>
<reference evidence="2 3" key="1">
    <citation type="journal article" date="2011" name="J. Bacteriol.">
        <title>Genome sequence of Chthoniobacter flavus Ellin428, an aerobic heterotrophic soil bacterium.</title>
        <authorList>
            <person name="Kant R."/>
            <person name="van Passel M.W."/>
            <person name="Palva A."/>
            <person name="Lucas S."/>
            <person name="Lapidus A."/>
            <person name="Glavina Del Rio T."/>
            <person name="Dalin E."/>
            <person name="Tice H."/>
            <person name="Bruce D."/>
            <person name="Goodwin L."/>
            <person name="Pitluck S."/>
            <person name="Larimer F.W."/>
            <person name="Land M.L."/>
            <person name="Hauser L."/>
            <person name="Sangwan P."/>
            <person name="de Vos W.M."/>
            <person name="Janssen P.H."/>
            <person name="Smidt H."/>
        </authorList>
    </citation>
    <scope>NUCLEOTIDE SEQUENCE [LARGE SCALE GENOMIC DNA]</scope>
    <source>
        <strain evidence="2 3">Ellin428</strain>
    </source>
</reference>
<protein>
    <submittedName>
        <fullName evidence="2">GAF domain protein</fullName>
    </submittedName>
</protein>
<organism evidence="2 3">
    <name type="scientific">Chthoniobacter flavus Ellin428</name>
    <dbReference type="NCBI Taxonomy" id="497964"/>
    <lineage>
        <taxon>Bacteria</taxon>
        <taxon>Pseudomonadati</taxon>
        <taxon>Verrucomicrobiota</taxon>
        <taxon>Spartobacteria</taxon>
        <taxon>Chthoniobacterales</taxon>
        <taxon>Chthoniobacteraceae</taxon>
        <taxon>Chthoniobacter</taxon>
    </lineage>
</organism>
<dbReference type="Proteomes" id="UP000005824">
    <property type="component" value="Unassembled WGS sequence"/>
</dbReference>
<comment type="caution">
    <text evidence="2">The sequence shown here is derived from an EMBL/GenBank/DDBJ whole genome shotgun (WGS) entry which is preliminary data.</text>
</comment>